<dbReference type="Proteomes" id="UP000243975">
    <property type="component" value="Unassembled WGS sequence"/>
</dbReference>
<reference evidence="1 2" key="1">
    <citation type="journal article" date="2016" name="Sci. Rep.">
        <title>The genome sequence of the outbreeding globe artichoke constructed de novo incorporating a phase-aware low-pass sequencing strategy of F1 progeny.</title>
        <authorList>
            <person name="Scaglione D."/>
            <person name="Reyes-Chin-Wo S."/>
            <person name="Acquadro A."/>
            <person name="Froenicke L."/>
            <person name="Portis E."/>
            <person name="Beitel C."/>
            <person name="Tirone M."/>
            <person name="Mauro R."/>
            <person name="Lo Monaco A."/>
            <person name="Mauromicale G."/>
            <person name="Faccioli P."/>
            <person name="Cattivelli L."/>
            <person name="Rieseberg L."/>
            <person name="Michelmore R."/>
            <person name="Lanteri S."/>
        </authorList>
    </citation>
    <scope>NUCLEOTIDE SEQUENCE [LARGE SCALE GENOMIC DNA]</scope>
    <source>
        <strain evidence="1">2C</strain>
    </source>
</reference>
<organism evidence="1 2">
    <name type="scientific">Cynara cardunculus var. scolymus</name>
    <name type="common">Globe artichoke</name>
    <name type="synonym">Cynara scolymus</name>
    <dbReference type="NCBI Taxonomy" id="59895"/>
    <lineage>
        <taxon>Eukaryota</taxon>
        <taxon>Viridiplantae</taxon>
        <taxon>Streptophyta</taxon>
        <taxon>Embryophyta</taxon>
        <taxon>Tracheophyta</taxon>
        <taxon>Spermatophyta</taxon>
        <taxon>Magnoliopsida</taxon>
        <taxon>eudicotyledons</taxon>
        <taxon>Gunneridae</taxon>
        <taxon>Pentapetalae</taxon>
        <taxon>asterids</taxon>
        <taxon>campanulids</taxon>
        <taxon>Asterales</taxon>
        <taxon>Asteraceae</taxon>
        <taxon>Carduoideae</taxon>
        <taxon>Cardueae</taxon>
        <taxon>Carduinae</taxon>
        <taxon>Cynara</taxon>
    </lineage>
</organism>
<proteinExistence type="predicted"/>
<protein>
    <submittedName>
        <fullName evidence="1">Uncharacterized protein</fullName>
    </submittedName>
</protein>
<sequence>MSTFFSPVVLPSPTATTSPYYQEQYYSTIQDLAYVAIPPGSQNSIAGAQYFSMAQTGPSVTIPISSQNSCVKSLLIKLQ</sequence>
<comment type="caution">
    <text evidence="1">The sequence shown here is derived from an EMBL/GenBank/DDBJ whole genome shotgun (WGS) entry which is preliminary data.</text>
</comment>
<name>A0A103XC00_CYNCS</name>
<dbReference type="AlphaFoldDB" id="A0A103XC00"/>
<evidence type="ECO:0000313" key="2">
    <source>
        <dbReference type="Proteomes" id="UP000243975"/>
    </source>
</evidence>
<keyword evidence="2" id="KW-1185">Reference proteome</keyword>
<accession>A0A103XC00</accession>
<evidence type="ECO:0000313" key="1">
    <source>
        <dbReference type="EMBL" id="KVH87936.1"/>
    </source>
</evidence>
<dbReference type="Gramene" id="KVH87936">
    <property type="protein sequence ID" value="KVH87936"/>
    <property type="gene ID" value="Ccrd_024716"/>
</dbReference>
<dbReference type="EMBL" id="LEKV01005689">
    <property type="protein sequence ID" value="KVH87936.1"/>
    <property type="molecule type" value="Genomic_DNA"/>
</dbReference>
<gene>
    <name evidence="1" type="ORF">Ccrd_024716</name>
</gene>